<reference evidence="3" key="1">
    <citation type="submission" date="2023-10" db="EMBL/GenBank/DDBJ databases">
        <authorList>
            <person name="Hackl T."/>
        </authorList>
    </citation>
    <scope>NUCLEOTIDE SEQUENCE</scope>
</reference>
<evidence type="ECO:0000259" key="1">
    <source>
        <dbReference type="Pfam" id="PF00107"/>
    </source>
</evidence>
<dbReference type="PANTHER" id="PTHR43677">
    <property type="entry name" value="SHORT-CHAIN DEHYDROGENASE/REDUCTASE"/>
    <property type="match status" value="1"/>
</dbReference>
<proteinExistence type="predicted"/>
<dbReference type="Gene3D" id="3.90.180.10">
    <property type="entry name" value="Medium-chain alcohol dehydrogenases, catalytic domain"/>
    <property type="match status" value="1"/>
</dbReference>
<feature type="domain" description="Alcohol dehydrogenase-like N-terminal" evidence="2">
    <location>
        <begin position="40"/>
        <end position="155"/>
    </location>
</feature>
<dbReference type="InterPro" id="IPR036291">
    <property type="entry name" value="NAD(P)-bd_dom_sf"/>
</dbReference>
<organism evidence="3 4">
    <name type="scientific">Anthostomella pinea</name>
    <dbReference type="NCBI Taxonomy" id="933095"/>
    <lineage>
        <taxon>Eukaryota</taxon>
        <taxon>Fungi</taxon>
        <taxon>Dikarya</taxon>
        <taxon>Ascomycota</taxon>
        <taxon>Pezizomycotina</taxon>
        <taxon>Sordariomycetes</taxon>
        <taxon>Xylariomycetidae</taxon>
        <taxon>Xylariales</taxon>
        <taxon>Xylariaceae</taxon>
        <taxon>Anthostomella</taxon>
    </lineage>
</organism>
<sequence length="383" mass="40743">MATTTSTASSVPSTYRALVLNSTRDPYDISVVQKNQLQAGPGSAVVQILVASVLTYAGRVYSGRKPYPYPEPFVPGSSAIGRLVAAGADATLLKPGQLVYIDTFIEGRDDRTSLILHGLSSGFSPGSKVLMKGEWRDGTYAEYSKLPLENCFPLDEARLLGSPAHGGLGYKIEDLMYLWPLSVPFGGLRDVGLHAGEKVIITPATGSFGGAAVLAALAMGGRVVAVSRDMESLERLKVFSPEGRITTVQNTGDVETDVKKLTQDGPADVFFDISPGKAASSAHFKSCVRALGRGGRVSLMGYHDQLPLPMPFVVLNDLTIKGKWMYTKEDLRVMIKMVETGFLKLGEAGGIKTVGSFPLEEFAAAFEQAADHGGPGLQTVIAP</sequence>
<gene>
    <name evidence="3" type="ORF">KHLLAP_LOCUS7559</name>
</gene>
<dbReference type="InterPro" id="IPR051397">
    <property type="entry name" value="Zn-ADH-like_protein"/>
</dbReference>
<keyword evidence="4" id="KW-1185">Reference proteome</keyword>
<dbReference type="InterPro" id="IPR013149">
    <property type="entry name" value="ADH-like_C"/>
</dbReference>
<dbReference type="InterPro" id="IPR011032">
    <property type="entry name" value="GroES-like_sf"/>
</dbReference>
<dbReference type="CDD" id="cd05188">
    <property type="entry name" value="MDR"/>
    <property type="match status" value="1"/>
</dbReference>
<feature type="domain" description="Alcohol dehydrogenase-like C-terminal" evidence="1">
    <location>
        <begin position="209"/>
        <end position="339"/>
    </location>
</feature>
<dbReference type="EMBL" id="CAUWAG010000010">
    <property type="protein sequence ID" value="CAJ2507091.1"/>
    <property type="molecule type" value="Genomic_DNA"/>
</dbReference>
<dbReference type="Proteomes" id="UP001295740">
    <property type="component" value="Unassembled WGS sequence"/>
</dbReference>
<dbReference type="InterPro" id="IPR013154">
    <property type="entry name" value="ADH-like_N"/>
</dbReference>
<dbReference type="Pfam" id="PF00107">
    <property type="entry name" value="ADH_zinc_N"/>
    <property type="match status" value="1"/>
</dbReference>
<dbReference type="Gene3D" id="3.40.50.720">
    <property type="entry name" value="NAD(P)-binding Rossmann-like Domain"/>
    <property type="match status" value="1"/>
</dbReference>
<evidence type="ECO:0000313" key="3">
    <source>
        <dbReference type="EMBL" id="CAJ2507091.1"/>
    </source>
</evidence>
<dbReference type="Pfam" id="PF08240">
    <property type="entry name" value="ADH_N"/>
    <property type="match status" value="1"/>
</dbReference>
<dbReference type="PANTHER" id="PTHR43677:SF4">
    <property type="entry name" value="QUINONE OXIDOREDUCTASE-LIKE PROTEIN 2"/>
    <property type="match status" value="1"/>
</dbReference>
<dbReference type="SUPFAM" id="SSF51735">
    <property type="entry name" value="NAD(P)-binding Rossmann-fold domains"/>
    <property type="match status" value="1"/>
</dbReference>
<evidence type="ECO:0000313" key="4">
    <source>
        <dbReference type="Proteomes" id="UP001295740"/>
    </source>
</evidence>
<accession>A0AAI8VMD2</accession>
<protein>
    <submittedName>
        <fullName evidence="3">Uu.00g082770.m01.CDS01</fullName>
    </submittedName>
</protein>
<name>A0AAI8VMD2_9PEZI</name>
<evidence type="ECO:0000259" key="2">
    <source>
        <dbReference type="Pfam" id="PF08240"/>
    </source>
</evidence>
<dbReference type="SUPFAM" id="SSF50129">
    <property type="entry name" value="GroES-like"/>
    <property type="match status" value="1"/>
</dbReference>
<dbReference type="AlphaFoldDB" id="A0AAI8VMD2"/>
<dbReference type="GO" id="GO:0016491">
    <property type="term" value="F:oxidoreductase activity"/>
    <property type="evidence" value="ECO:0007669"/>
    <property type="project" value="TreeGrafter"/>
</dbReference>
<dbReference type="GO" id="GO:0005739">
    <property type="term" value="C:mitochondrion"/>
    <property type="evidence" value="ECO:0007669"/>
    <property type="project" value="TreeGrafter"/>
</dbReference>
<comment type="caution">
    <text evidence="3">The sequence shown here is derived from an EMBL/GenBank/DDBJ whole genome shotgun (WGS) entry which is preliminary data.</text>
</comment>